<organism evidence="4 5">
    <name type="scientific">Acropora cervicornis</name>
    <name type="common">Staghorn coral</name>
    <dbReference type="NCBI Taxonomy" id="6130"/>
    <lineage>
        <taxon>Eukaryota</taxon>
        <taxon>Metazoa</taxon>
        <taxon>Cnidaria</taxon>
        <taxon>Anthozoa</taxon>
        <taxon>Hexacorallia</taxon>
        <taxon>Scleractinia</taxon>
        <taxon>Astrocoeniina</taxon>
        <taxon>Acroporidae</taxon>
        <taxon>Acropora</taxon>
    </lineage>
</organism>
<dbReference type="AlphaFoldDB" id="A0AAD9PZA2"/>
<keyword evidence="5" id="KW-1185">Reference proteome</keyword>
<comment type="caution">
    <text evidence="4">The sequence shown here is derived from an EMBL/GenBank/DDBJ whole genome shotgun (WGS) entry which is preliminary data.</text>
</comment>
<keyword evidence="2" id="KW-1133">Transmembrane helix</keyword>
<reference evidence="4" key="1">
    <citation type="journal article" date="2023" name="G3 (Bethesda)">
        <title>Whole genome assembly and annotation of the endangered Caribbean coral Acropora cervicornis.</title>
        <authorList>
            <person name="Selwyn J.D."/>
            <person name="Vollmer S.V."/>
        </authorList>
    </citation>
    <scope>NUCLEOTIDE SEQUENCE</scope>
    <source>
        <strain evidence="4">K2</strain>
    </source>
</reference>
<reference evidence="4" key="2">
    <citation type="journal article" date="2023" name="Science">
        <title>Genomic signatures of disease resistance in endangered staghorn corals.</title>
        <authorList>
            <person name="Vollmer S.V."/>
            <person name="Selwyn J.D."/>
            <person name="Despard B.A."/>
            <person name="Roesel C.L."/>
        </authorList>
    </citation>
    <scope>NUCLEOTIDE SEQUENCE</scope>
    <source>
        <strain evidence="4">K2</strain>
    </source>
</reference>
<accession>A0AAD9PZA2</accession>
<comment type="caution">
    <text evidence="1">Lacks conserved residue(s) required for the propagation of feature annotation.</text>
</comment>
<keyword evidence="2" id="KW-0472">Membrane</keyword>
<evidence type="ECO:0000313" key="5">
    <source>
        <dbReference type="Proteomes" id="UP001249851"/>
    </source>
</evidence>
<protein>
    <recommendedName>
        <fullName evidence="3">Ephrin RBD domain-containing protein</fullName>
    </recommendedName>
</protein>
<gene>
    <name evidence="4" type="ORF">P5673_027274</name>
</gene>
<keyword evidence="2" id="KW-0812">Transmembrane</keyword>
<dbReference type="InterPro" id="IPR008972">
    <property type="entry name" value="Cupredoxin"/>
</dbReference>
<dbReference type="EMBL" id="JARQWQ010000093">
    <property type="protein sequence ID" value="KAK2551843.1"/>
    <property type="molecule type" value="Genomic_DNA"/>
</dbReference>
<dbReference type="PROSITE" id="PS51551">
    <property type="entry name" value="EPHRIN_RBD_2"/>
    <property type="match status" value="1"/>
</dbReference>
<evidence type="ECO:0000259" key="3">
    <source>
        <dbReference type="PROSITE" id="PS51551"/>
    </source>
</evidence>
<name>A0AAD9PZA2_ACRCE</name>
<evidence type="ECO:0000256" key="1">
    <source>
        <dbReference type="PROSITE-ProRule" id="PRU00884"/>
    </source>
</evidence>
<feature type="transmembrane region" description="Helical" evidence="2">
    <location>
        <begin position="36"/>
        <end position="61"/>
    </location>
</feature>
<comment type="similarity">
    <text evidence="1">Belongs to the ephrin family.</text>
</comment>
<evidence type="ECO:0000256" key="2">
    <source>
        <dbReference type="SAM" id="Phobius"/>
    </source>
</evidence>
<dbReference type="Proteomes" id="UP001249851">
    <property type="component" value="Unassembled WGS sequence"/>
</dbReference>
<sequence>MSTANGSKESLDKTSGGHCEEFNMRLEIYVCQNSTVWLKIAIISLGFLLLISVFVNIFLIVKIRNRKCSTPEMRDSNKHLSNYSGST</sequence>
<dbReference type="GO" id="GO:0016020">
    <property type="term" value="C:membrane"/>
    <property type="evidence" value="ECO:0007669"/>
    <property type="project" value="InterPro"/>
</dbReference>
<feature type="domain" description="Ephrin RBD" evidence="3">
    <location>
        <begin position="1"/>
        <end position="30"/>
    </location>
</feature>
<evidence type="ECO:0000313" key="4">
    <source>
        <dbReference type="EMBL" id="KAK2551843.1"/>
    </source>
</evidence>
<proteinExistence type="inferred from homology"/>
<dbReference type="Gene3D" id="2.60.40.420">
    <property type="entry name" value="Cupredoxins - blue copper proteins"/>
    <property type="match status" value="1"/>
</dbReference>
<dbReference type="InterPro" id="IPR001799">
    <property type="entry name" value="Ephrin_RBD"/>
</dbReference>